<feature type="binding site" evidence="12">
    <location>
        <position position="77"/>
    </location>
    <ligand>
        <name>Zn(2+)</name>
        <dbReference type="ChEBI" id="CHEBI:29105"/>
    </ligand>
</feature>
<evidence type="ECO:0000256" key="8">
    <source>
        <dbReference type="ARBA" id="ARBA00022801"/>
    </source>
</evidence>
<dbReference type="STRING" id="1945520.A1019T_02154"/>
<comment type="pathway">
    <text evidence="3 12">Glycolipid biosynthesis; lipid IV(A) biosynthesis; lipid IV(A) from (3R)-3-hydroxytetradecanoyl-[acyl-carrier-protein] and UDP-N-acetyl-alpha-D-glucosamine: step 2/6.</text>
</comment>
<evidence type="ECO:0000256" key="4">
    <source>
        <dbReference type="ARBA" id="ARBA00012745"/>
    </source>
</evidence>
<dbReference type="RefSeq" id="WP_077449527.1">
    <property type="nucleotide sequence ID" value="NZ_FUGD01000128.1"/>
</dbReference>
<dbReference type="EMBL" id="FUGD01000128">
    <property type="protein sequence ID" value="SJM38164.1"/>
    <property type="molecule type" value="Genomic_DNA"/>
</dbReference>
<dbReference type="Proteomes" id="UP000188169">
    <property type="component" value="Unassembled WGS sequence"/>
</dbReference>
<reference evidence="14" key="1">
    <citation type="submission" date="2017-02" db="EMBL/GenBank/DDBJ databases">
        <authorList>
            <person name="Mornico D."/>
        </authorList>
    </citation>
    <scope>NUCLEOTIDE SEQUENCE [LARGE SCALE GENOMIC DNA]</scope>
</reference>
<dbReference type="GO" id="GO:0046872">
    <property type="term" value="F:metal ion binding"/>
    <property type="evidence" value="ECO:0007669"/>
    <property type="project" value="UniProtKB-KW"/>
</dbReference>
<feature type="binding site" evidence="12">
    <location>
        <position position="240"/>
    </location>
    <ligand>
        <name>Zn(2+)</name>
        <dbReference type="ChEBI" id="CHEBI:29105"/>
    </ligand>
</feature>
<keyword evidence="6 12" id="KW-0441">Lipid A biosynthesis</keyword>
<keyword evidence="5 12" id="KW-0444">Lipid biosynthesis</keyword>
<evidence type="ECO:0000256" key="9">
    <source>
        <dbReference type="ARBA" id="ARBA00022833"/>
    </source>
</evidence>
<keyword evidence="14" id="KW-1185">Reference proteome</keyword>
<dbReference type="Pfam" id="PF03331">
    <property type="entry name" value="LpxC"/>
    <property type="match status" value="1"/>
</dbReference>
<proteinExistence type="inferred from homology"/>
<comment type="function">
    <text evidence="2 12">Catalyzes the hydrolysis of UDP-3-O-myristoyl-N-acetylglucosamine to form UDP-3-O-myristoylglucosamine and acetate, the committed step in lipid A biosynthesis.</text>
</comment>
<evidence type="ECO:0000256" key="3">
    <source>
        <dbReference type="ARBA" id="ARBA00005002"/>
    </source>
</evidence>
<keyword evidence="8 12" id="KW-0378">Hydrolase</keyword>
<dbReference type="InterPro" id="IPR004463">
    <property type="entry name" value="UDP-acyl_GlcNac_deAcase"/>
</dbReference>
<dbReference type="InterPro" id="IPR011334">
    <property type="entry name" value="UDP-acyl_GlcNac_deAcase_C"/>
</dbReference>
<evidence type="ECO:0000313" key="13">
    <source>
        <dbReference type="EMBL" id="SJM38164.1"/>
    </source>
</evidence>
<dbReference type="PANTHER" id="PTHR33694">
    <property type="entry name" value="UDP-3-O-ACYL-N-ACETYLGLUCOSAMINE DEACETYLASE 1, MITOCHONDRIAL-RELATED"/>
    <property type="match status" value="1"/>
</dbReference>
<dbReference type="InterPro" id="IPR020568">
    <property type="entry name" value="Ribosomal_Su5_D2-typ_SF"/>
</dbReference>
<dbReference type="InterPro" id="IPR015870">
    <property type="entry name" value="UDP-acyl_N-AcGlcN_deAcase_N"/>
</dbReference>
<evidence type="ECO:0000256" key="1">
    <source>
        <dbReference type="ARBA" id="ARBA00001947"/>
    </source>
</evidence>
<dbReference type="UniPathway" id="UPA00359">
    <property type="reaction ID" value="UER00478"/>
</dbReference>
<dbReference type="Gene3D" id="3.30.230.20">
    <property type="entry name" value="lpxc deacetylase, domain 1"/>
    <property type="match status" value="1"/>
</dbReference>
<evidence type="ECO:0000256" key="12">
    <source>
        <dbReference type="HAMAP-Rule" id="MF_00388"/>
    </source>
</evidence>
<dbReference type="GO" id="GO:0103117">
    <property type="term" value="F:UDP-3-O-acyl-N-acetylglucosamine deacetylase activity"/>
    <property type="evidence" value="ECO:0007669"/>
    <property type="project" value="UniProtKB-UniRule"/>
</dbReference>
<dbReference type="PANTHER" id="PTHR33694:SF1">
    <property type="entry name" value="UDP-3-O-ACYL-N-ACETYLGLUCOSAMINE DEACETYLASE 1, MITOCHONDRIAL-RELATED"/>
    <property type="match status" value="1"/>
</dbReference>
<keyword evidence="9 12" id="KW-0862">Zinc</keyword>
<dbReference type="AlphaFoldDB" id="A0A1R4EI80"/>
<feature type="active site" description="Proton donor" evidence="12">
    <location>
        <position position="263"/>
    </location>
</feature>
<dbReference type="HAMAP" id="MF_00388">
    <property type="entry name" value="LpxC"/>
    <property type="match status" value="1"/>
</dbReference>
<organism evidence="13 14">
    <name type="scientific">Psychrobacter pasteurii</name>
    <dbReference type="NCBI Taxonomy" id="1945520"/>
    <lineage>
        <taxon>Bacteria</taxon>
        <taxon>Pseudomonadati</taxon>
        <taxon>Pseudomonadota</taxon>
        <taxon>Gammaproteobacteria</taxon>
        <taxon>Moraxellales</taxon>
        <taxon>Moraxellaceae</taxon>
        <taxon>Psychrobacter</taxon>
    </lineage>
</organism>
<comment type="cofactor">
    <cofactor evidence="1 12">
        <name>Zn(2+)</name>
        <dbReference type="ChEBI" id="CHEBI:29105"/>
    </cofactor>
</comment>
<evidence type="ECO:0000256" key="5">
    <source>
        <dbReference type="ARBA" id="ARBA00022516"/>
    </source>
</evidence>
<dbReference type="GO" id="GO:0009245">
    <property type="term" value="P:lipid A biosynthetic process"/>
    <property type="evidence" value="ECO:0007669"/>
    <property type="project" value="UniProtKB-UniRule"/>
</dbReference>
<gene>
    <name evidence="12 13" type="primary">lpxC</name>
    <name evidence="13" type="ORF">A1019T_02154</name>
</gene>
<name>A0A1R4EI80_9GAMM</name>
<keyword evidence="7 12" id="KW-0479">Metal-binding</keyword>
<evidence type="ECO:0000313" key="14">
    <source>
        <dbReference type="Proteomes" id="UP000188169"/>
    </source>
</evidence>
<sequence>MKQRTLKQPIEVVGVGLHSGQDVTLILEPADINTGIHFLRTDIDNAPLIAADAFLVTDTVMSSNLVVDGVKIGTVEHLLSALAGLGIDNLLVKVSDAEIPIMDGSAANYVELVLQAGIEEQSAPKKFLKILKTVRVEEGDKSAQLEPYDGFCLDFQIEFDHPGIPQDTQHYQFEFSSSNYIENVGNARTFGFMRDIEYLQKNNLALGGSLDNAIVLDDEGIVNKEGLRHKEEFVRHKILDAIGDLYLAKYPLIGKFSAYKSGHDLNNKLVRAVYSDPENFEIVTIYDTSDFAIDYKL</sequence>
<evidence type="ECO:0000256" key="11">
    <source>
        <dbReference type="ARBA" id="ARBA00024535"/>
    </source>
</evidence>
<dbReference type="EC" id="3.5.1.108" evidence="4 12"/>
<comment type="catalytic activity">
    <reaction evidence="11 12">
        <text>a UDP-3-O-[(3R)-3-hydroxyacyl]-N-acetyl-alpha-D-glucosamine + H2O = a UDP-3-O-[(3R)-3-hydroxyacyl]-alpha-D-glucosamine + acetate</text>
        <dbReference type="Rhea" id="RHEA:67816"/>
        <dbReference type="ChEBI" id="CHEBI:15377"/>
        <dbReference type="ChEBI" id="CHEBI:30089"/>
        <dbReference type="ChEBI" id="CHEBI:137740"/>
        <dbReference type="ChEBI" id="CHEBI:173225"/>
        <dbReference type="EC" id="3.5.1.108"/>
    </reaction>
</comment>
<feature type="binding site" evidence="12">
    <location>
        <position position="236"/>
    </location>
    <ligand>
        <name>Zn(2+)</name>
        <dbReference type="ChEBI" id="CHEBI:29105"/>
    </ligand>
</feature>
<evidence type="ECO:0000256" key="6">
    <source>
        <dbReference type="ARBA" id="ARBA00022556"/>
    </source>
</evidence>
<evidence type="ECO:0000256" key="2">
    <source>
        <dbReference type="ARBA" id="ARBA00002923"/>
    </source>
</evidence>
<comment type="similarity">
    <text evidence="12">Belongs to the LpxC family.</text>
</comment>
<accession>A0A1R4EI80</accession>
<dbReference type="NCBIfam" id="TIGR00325">
    <property type="entry name" value="lpxC"/>
    <property type="match status" value="1"/>
</dbReference>
<dbReference type="GO" id="GO:0016020">
    <property type="term" value="C:membrane"/>
    <property type="evidence" value="ECO:0007669"/>
    <property type="project" value="GOC"/>
</dbReference>
<dbReference type="Gene3D" id="3.30.1700.10">
    <property type="entry name" value="lpxc deacetylase, domain 2"/>
    <property type="match status" value="1"/>
</dbReference>
<dbReference type="OrthoDB" id="9802746at2"/>
<protein>
    <recommendedName>
        <fullName evidence="4 12">UDP-3-O-acyl-N-acetylglucosamine deacetylase</fullName>
        <shortName evidence="12">UDP-3-O-acyl-GlcNAc deacetylase</shortName>
        <ecNumber evidence="4 12">3.5.1.108</ecNumber>
    </recommendedName>
    <alternativeName>
        <fullName evidence="12">UDP-3-O-[R-3-hydroxymyristoyl]-N-acetylglucosamine deacetylase</fullName>
    </alternativeName>
</protein>
<evidence type="ECO:0000256" key="7">
    <source>
        <dbReference type="ARBA" id="ARBA00022723"/>
    </source>
</evidence>
<dbReference type="SUPFAM" id="SSF54211">
    <property type="entry name" value="Ribosomal protein S5 domain 2-like"/>
    <property type="match status" value="2"/>
</dbReference>
<keyword evidence="10 12" id="KW-0443">Lipid metabolism</keyword>
<evidence type="ECO:0000256" key="10">
    <source>
        <dbReference type="ARBA" id="ARBA00023098"/>
    </source>
</evidence>